<dbReference type="AlphaFoldDB" id="A0A1E3PNF9"/>
<protein>
    <recommendedName>
        <fullName evidence="2">SPIN90/Ldb17 leucine-rich domain-containing protein</fullName>
    </recommendedName>
</protein>
<dbReference type="GO" id="GO:0071933">
    <property type="term" value="F:Arp2/3 complex binding"/>
    <property type="evidence" value="ECO:0007669"/>
    <property type="project" value="TreeGrafter"/>
</dbReference>
<proteinExistence type="predicted"/>
<evidence type="ECO:0000256" key="1">
    <source>
        <dbReference type="SAM" id="MobiDB-lite"/>
    </source>
</evidence>
<dbReference type="GO" id="GO:0000147">
    <property type="term" value="P:actin cortical patch assembly"/>
    <property type="evidence" value="ECO:0007669"/>
    <property type="project" value="TreeGrafter"/>
</dbReference>
<dbReference type="OrthoDB" id="445362at2759"/>
<dbReference type="GO" id="GO:0030479">
    <property type="term" value="C:actin cortical patch"/>
    <property type="evidence" value="ECO:0007669"/>
    <property type="project" value="TreeGrafter"/>
</dbReference>
<dbReference type="InterPro" id="IPR018556">
    <property type="entry name" value="SPIN90/Ldb17_LRD"/>
</dbReference>
<keyword evidence="4" id="KW-1185">Reference proteome</keyword>
<feature type="domain" description="SPIN90/Ldb17 leucine-rich" evidence="2">
    <location>
        <begin position="208"/>
        <end position="354"/>
    </location>
</feature>
<dbReference type="PANTHER" id="PTHR13357:SF1">
    <property type="entry name" value="NCK-INTERACTING PROTEIN WITH SH3 DOMAIN"/>
    <property type="match status" value="1"/>
</dbReference>
<sequence>MDGFSYQLETREQFWDELLEIVSGSFQSLGSVERAIVAFLKFVADYMDEFVLRDCDLVRCCSSLIQSTWFMANRDFASRKLARILLQNKLVISAKMRLLASAVLLLESRRHSEVVDILHEEKVCINLIDTVWYDDTCTKRFRRIILELLYELCRFRKLSKDQLKAIEPEFIEFLLWSVENHGDDNTGESYYEIEESEYNQPDSILEYDLAHIKIILALNEQYMIHCFSELDVIQSNPELNFDEINIKNMVCEVIAQHVRDLKTFSEDIVLLINRRGDPFLQQMILKLLYTLFTHAATFELFYTNDLRVMVDVFIRELYDLTEDEEKLKNMYLRVLYPLLLNTQLSHEPYKQAEIIAVLESVKGAKGGHFFIPISKVTQFLASRCLTVPWLEYLPSESLKTIQGEMLDDDIAMIYPISSLLGVCSIAPSSPVSEEDCNHLSIAKYDENRDDIELREPTLKPRRPPPKPLPRGSRRRMNDKITRSFKSSIL</sequence>
<evidence type="ECO:0000259" key="2">
    <source>
        <dbReference type="Pfam" id="PF09431"/>
    </source>
</evidence>
<reference evidence="3 4" key="1">
    <citation type="journal article" date="2016" name="Proc. Natl. Acad. Sci. U.S.A.">
        <title>Comparative genomics of biotechnologically important yeasts.</title>
        <authorList>
            <person name="Riley R."/>
            <person name="Haridas S."/>
            <person name="Wolfe K.H."/>
            <person name="Lopes M.R."/>
            <person name="Hittinger C.T."/>
            <person name="Goeker M."/>
            <person name="Salamov A.A."/>
            <person name="Wisecaver J.H."/>
            <person name="Long T.M."/>
            <person name="Calvey C.H."/>
            <person name="Aerts A.L."/>
            <person name="Barry K.W."/>
            <person name="Choi C."/>
            <person name="Clum A."/>
            <person name="Coughlan A.Y."/>
            <person name="Deshpande S."/>
            <person name="Douglass A.P."/>
            <person name="Hanson S.J."/>
            <person name="Klenk H.-P."/>
            <person name="LaButti K.M."/>
            <person name="Lapidus A."/>
            <person name="Lindquist E.A."/>
            <person name="Lipzen A.M."/>
            <person name="Meier-Kolthoff J.P."/>
            <person name="Ohm R.A."/>
            <person name="Otillar R.P."/>
            <person name="Pangilinan J.L."/>
            <person name="Peng Y."/>
            <person name="Rokas A."/>
            <person name="Rosa C.A."/>
            <person name="Scheuner C."/>
            <person name="Sibirny A.A."/>
            <person name="Slot J.C."/>
            <person name="Stielow J.B."/>
            <person name="Sun H."/>
            <person name="Kurtzman C.P."/>
            <person name="Blackwell M."/>
            <person name="Grigoriev I.V."/>
            <person name="Jeffries T.W."/>
        </authorList>
    </citation>
    <scope>NUCLEOTIDE SEQUENCE [LARGE SCALE GENOMIC DNA]</scope>
    <source>
        <strain evidence="3 4">DSM 6958</strain>
    </source>
</reference>
<accession>A0A1E3PNF9</accession>
<dbReference type="GO" id="GO:0006897">
    <property type="term" value="P:endocytosis"/>
    <property type="evidence" value="ECO:0007669"/>
    <property type="project" value="TreeGrafter"/>
</dbReference>
<dbReference type="GO" id="GO:0051666">
    <property type="term" value="P:actin cortical patch localization"/>
    <property type="evidence" value="ECO:0007669"/>
    <property type="project" value="TreeGrafter"/>
</dbReference>
<dbReference type="EMBL" id="KV454407">
    <property type="protein sequence ID" value="ODQ66956.1"/>
    <property type="molecule type" value="Genomic_DNA"/>
</dbReference>
<feature type="region of interest" description="Disordered" evidence="1">
    <location>
        <begin position="452"/>
        <end position="489"/>
    </location>
</feature>
<dbReference type="STRING" id="857566.A0A1E3PNF9"/>
<dbReference type="InterPro" id="IPR030125">
    <property type="entry name" value="SPIN90/Ldb17"/>
</dbReference>
<dbReference type="Pfam" id="PF09431">
    <property type="entry name" value="SPIN90_LRD"/>
    <property type="match status" value="1"/>
</dbReference>
<name>A0A1E3PNF9_9ASCO</name>
<dbReference type="PANTHER" id="PTHR13357">
    <property type="entry name" value="SH3 ADAPTER PROTEIN SPIN90 NCK INTERACTING PROTEIN WITH SH3 DOMAIN"/>
    <property type="match status" value="1"/>
</dbReference>
<evidence type="ECO:0000313" key="4">
    <source>
        <dbReference type="Proteomes" id="UP000095009"/>
    </source>
</evidence>
<gene>
    <name evidence="3" type="ORF">NADFUDRAFT_49406</name>
</gene>
<dbReference type="Proteomes" id="UP000095009">
    <property type="component" value="Unassembled WGS sequence"/>
</dbReference>
<organism evidence="3 4">
    <name type="scientific">Nadsonia fulvescens var. elongata DSM 6958</name>
    <dbReference type="NCBI Taxonomy" id="857566"/>
    <lineage>
        <taxon>Eukaryota</taxon>
        <taxon>Fungi</taxon>
        <taxon>Dikarya</taxon>
        <taxon>Ascomycota</taxon>
        <taxon>Saccharomycotina</taxon>
        <taxon>Dipodascomycetes</taxon>
        <taxon>Dipodascales</taxon>
        <taxon>Dipodascales incertae sedis</taxon>
        <taxon>Nadsonia</taxon>
    </lineage>
</organism>
<evidence type="ECO:0000313" key="3">
    <source>
        <dbReference type="EMBL" id="ODQ66956.1"/>
    </source>
</evidence>